<feature type="compositionally biased region" description="Polar residues" evidence="1">
    <location>
        <begin position="112"/>
        <end position="123"/>
    </location>
</feature>
<dbReference type="PANTHER" id="PTHR11669">
    <property type="entry name" value="REPLICATION FACTOR C / DNA POLYMERASE III GAMMA-TAU SUBUNIT"/>
    <property type="match status" value="1"/>
</dbReference>
<dbReference type="Gene3D" id="1.10.8.60">
    <property type="match status" value="1"/>
</dbReference>
<dbReference type="AlphaFoldDB" id="A0A8B8M6C4"/>
<dbReference type="RefSeq" id="XP_027362684.1">
    <property type="nucleotide sequence ID" value="XM_027506883.1"/>
</dbReference>
<dbReference type="PANTHER" id="PTHR11669:SF25">
    <property type="entry name" value="OS02G0704966 PROTEIN"/>
    <property type="match status" value="1"/>
</dbReference>
<sequence length="688" mass="77523">MEQSSPDNRFSHTPNSTFSTKKGRSGYEPSDTETEWQEIPRHERERRNLILGPEETKALTLMNKTPMALHRRYSTRFETEVSISSSSTASVSRRKHHSKSPYKLRVAGDDAASSSSITVSPFSRSHEQRTPSRENRKVVEATEKPHYKRAVTAPRLREHESNHGGKTNDMVVKQREAFKATSVGEINEMIGQVKLYENLTSDYSSVLESTDSIQPGDLFFSRECNAFQGKNSSLPKSIQQCGHFSPRPLVTPVRAPSENRENGDLNLNMNIRGTSSNNVLSRSTTTSSAATSRKGSGTGKPSSVTSDGSVKTTASMQRFTSNRKKNQKDAWFSCMRTGNCRTTRKSPERRPIDEASFIGRASVVENLPQFWADKHQPASLNGFICNKQEAQLLKELVSRGSCPHILLKGPSGAGKRQLAMALLREIYGDACCNDKRLMKVSVPITSSSHHMELDVNSDPNAKYALMGLIKEISNIYAIAPEVSNINFKSDYKVIVLYEVHKAVDNIQHIIKWTIDRYSDICKLVLCLEDDACIIEPVKNRFKVIKVEAPQTLEIVEVLIQIAKNEEIDLPMNFAAKIATKSKQNLRQAIMALEACKAHNYPFSEEQPISIGWEEIVIEVAAEIVADPSFSRLLSIRGKFQMLLLDFVHPKLILQKLVEQLLKRIEANLKRELYYWHAYYVSFSFHKLP</sequence>
<feature type="compositionally biased region" description="Basic and acidic residues" evidence="1">
    <location>
        <begin position="38"/>
        <end position="47"/>
    </location>
</feature>
<protein>
    <submittedName>
        <fullName evidence="3">Uncharacterized protein LOC113870293</fullName>
    </submittedName>
</protein>
<feature type="compositionally biased region" description="Low complexity" evidence="1">
    <location>
        <begin position="80"/>
        <end position="91"/>
    </location>
</feature>
<dbReference type="GeneID" id="113870293"/>
<feature type="region of interest" description="Disordered" evidence="1">
    <location>
        <begin position="77"/>
        <end position="138"/>
    </location>
</feature>
<dbReference type="GO" id="GO:0005634">
    <property type="term" value="C:nucleus"/>
    <property type="evidence" value="ECO:0007669"/>
    <property type="project" value="TreeGrafter"/>
</dbReference>
<feature type="compositionally biased region" description="Polar residues" evidence="1">
    <location>
        <begin position="1"/>
        <end position="20"/>
    </location>
</feature>
<dbReference type="GO" id="GO:0006281">
    <property type="term" value="P:DNA repair"/>
    <property type="evidence" value="ECO:0007669"/>
    <property type="project" value="TreeGrafter"/>
</dbReference>
<gene>
    <name evidence="3" type="primary">LOC113870293</name>
</gene>
<feature type="compositionally biased region" description="Low complexity" evidence="1">
    <location>
        <begin position="281"/>
        <end position="295"/>
    </location>
</feature>
<dbReference type="InterPro" id="IPR027417">
    <property type="entry name" value="P-loop_NTPase"/>
</dbReference>
<evidence type="ECO:0000313" key="2">
    <source>
        <dbReference type="Proteomes" id="UP000694853"/>
    </source>
</evidence>
<dbReference type="SUPFAM" id="SSF48019">
    <property type="entry name" value="post-AAA+ oligomerization domain-like"/>
    <property type="match status" value="1"/>
</dbReference>
<dbReference type="InterPro" id="IPR008921">
    <property type="entry name" value="DNA_pol3_clamp-load_cplx_C"/>
</dbReference>
<feature type="region of interest" description="Disordered" evidence="1">
    <location>
        <begin position="1"/>
        <end position="47"/>
    </location>
</feature>
<evidence type="ECO:0000313" key="3">
    <source>
        <dbReference type="RefSeq" id="XP_027362684.1"/>
    </source>
</evidence>
<dbReference type="GO" id="GO:0003677">
    <property type="term" value="F:DNA binding"/>
    <property type="evidence" value="ECO:0007669"/>
    <property type="project" value="InterPro"/>
</dbReference>
<dbReference type="Gene3D" id="3.40.50.300">
    <property type="entry name" value="P-loop containing nucleotide triphosphate hydrolases"/>
    <property type="match status" value="1"/>
</dbReference>
<feature type="compositionally biased region" description="Basic residues" evidence="1">
    <location>
        <begin position="92"/>
        <end position="102"/>
    </location>
</feature>
<dbReference type="KEGG" id="aprc:113870293"/>
<reference evidence="3" key="2">
    <citation type="submission" date="2025-08" db="UniProtKB">
        <authorList>
            <consortium name="RefSeq"/>
        </authorList>
    </citation>
    <scope>IDENTIFICATION</scope>
    <source>
        <tissue evidence="3">Young leaves</tissue>
    </source>
</reference>
<proteinExistence type="predicted"/>
<dbReference type="SUPFAM" id="SSF52540">
    <property type="entry name" value="P-loop containing nucleoside triphosphate hydrolases"/>
    <property type="match status" value="1"/>
</dbReference>
<feature type="compositionally biased region" description="Basic and acidic residues" evidence="1">
    <location>
        <begin position="124"/>
        <end position="138"/>
    </location>
</feature>
<accession>A0A8B8M6C4</accession>
<evidence type="ECO:0000256" key="1">
    <source>
        <dbReference type="SAM" id="MobiDB-lite"/>
    </source>
</evidence>
<dbReference type="GO" id="GO:0005663">
    <property type="term" value="C:DNA replication factor C complex"/>
    <property type="evidence" value="ECO:0007669"/>
    <property type="project" value="TreeGrafter"/>
</dbReference>
<dbReference type="GO" id="GO:0003689">
    <property type="term" value="F:DNA clamp loader activity"/>
    <property type="evidence" value="ECO:0007669"/>
    <property type="project" value="TreeGrafter"/>
</dbReference>
<dbReference type="OrthoDB" id="761538at2759"/>
<dbReference type="Proteomes" id="UP000694853">
    <property type="component" value="Unplaced"/>
</dbReference>
<dbReference type="FunFam" id="1.10.8.60:FF:000030">
    <property type="entry name" value="replication factor C subunit 3"/>
    <property type="match status" value="1"/>
</dbReference>
<name>A0A8B8M6C4_ABRPR</name>
<feature type="region of interest" description="Disordered" evidence="1">
    <location>
        <begin position="243"/>
        <end position="324"/>
    </location>
</feature>
<organism evidence="2 3">
    <name type="scientific">Abrus precatorius</name>
    <name type="common">Indian licorice</name>
    <name type="synonym">Glycine abrus</name>
    <dbReference type="NCBI Taxonomy" id="3816"/>
    <lineage>
        <taxon>Eukaryota</taxon>
        <taxon>Viridiplantae</taxon>
        <taxon>Streptophyta</taxon>
        <taxon>Embryophyta</taxon>
        <taxon>Tracheophyta</taxon>
        <taxon>Spermatophyta</taxon>
        <taxon>Magnoliopsida</taxon>
        <taxon>eudicotyledons</taxon>
        <taxon>Gunneridae</taxon>
        <taxon>Pentapetalae</taxon>
        <taxon>rosids</taxon>
        <taxon>fabids</taxon>
        <taxon>Fabales</taxon>
        <taxon>Fabaceae</taxon>
        <taxon>Papilionoideae</taxon>
        <taxon>50 kb inversion clade</taxon>
        <taxon>NPAAA clade</taxon>
        <taxon>indigoferoid/millettioid clade</taxon>
        <taxon>Abreae</taxon>
        <taxon>Abrus</taxon>
    </lineage>
</organism>
<keyword evidence="2" id="KW-1185">Reference proteome</keyword>
<dbReference type="Gene3D" id="1.20.272.10">
    <property type="match status" value="1"/>
</dbReference>
<dbReference type="GO" id="GO:0006261">
    <property type="term" value="P:DNA-templated DNA replication"/>
    <property type="evidence" value="ECO:0007669"/>
    <property type="project" value="TreeGrafter"/>
</dbReference>
<feature type="compositionally biased region" description="Polar residues" evidence="1">
    <location>
        <begin position="265"/>
        <end position="280"/>
    </location>
</feature>
<dbReference type="InterPro" id="IPR050238">
    <property type="entry name" value="DNA_Rep/Repair_Clamp_Loader"/>
</dbReference>
<dbReference type="Pfam" id="PF21960">
    <property type="entry name" value="RCF1-5-like_lid"/>
    <property type="match status" value="1"/>
</dbReference>
<feature type="compositionally biased region" description="Polar residues" evidence="1">
    <location>
        <begin position="300"/>
        <end position="320"/>
    </location>
</feature>
<reference evidence="2" key="1">
    <citation type="journal article" date="2019" name="Toxins">
        <title>Detection of Abrin-Like and Prepropulchellin-Like Toxin Genes and Transcripts Using Whole Genome Sequencing and Full-Length Transcript Sequencing of Abrus precatorius.</title>
        <authorList>
            <person name="Hovde B.T."/>
            <person name="Daligault H.E."/>
            <person name="Hanschen E.R."/>
            <person name="Kunde Y.A."/>
            <person name="Johnson M.B."/>
            <person name="Starkenburg S.R."/>
            <person name="Johnson S.L."/>
        </authorList>
    </citation>
    <scope>NUCLEOTIDE SEQUENCE [LARGE SCALE GENOMIC DNA]</scope>
</reference>